<dbReference type="Proteomes" id="UP000614350">
    <property type="component" value="Unassembled WGS sequence"/>
</dbReference>
<dbReference type="GO" id="GO:0003824">
    <property type="term" value="F:catalytic activity"/>
    <property type="evidence" value="ECO:0007669"/>
    <property type="project" value="InterPro"/>
</dbReference>
<feature type="transmembrane region" description="Helical" evidence="1">
    <location>
        <begin position="69"/>
        <end position="90"/>
    </location>
</feature>
<keyword evidence="1" id="KW-0812">Transmembrane</keyword>
<dbReference type="SUPFAM" id="SSF141673">
    <property type="entry name" value="MOSC N-terminal domain-like"/>
    <property type="match status" value="1"/>
</dbReference>
<dbReference type="PROSITE" id="PS51340">
    <property type="entry name" value="MOSC"/>
    <property type="match status" value="1"/>
</dbReference>
<protein>
    <recommendedName>
        <fullName evidence="2">MOSC domain-containing protein</fullName>
    </recommendedName>
</protein>
<dbReference type="InterPro" id="IPR005302">
    <property type="entry name" value="MoCF_Sase_C"/>
</dbReference>
<dbReference type="EMBL" id="JACSEA010000005">
    <property type="protein sequence ID" value="KAF7401015.1"/>
    <property type="molecule type" value="Genomic_DNA"/>
</dbReference>
<keyword evidence="4" id="KW-1185">Reference proteome</keyword>
<dbReference type="GO" id="GO:0030151">
    <property type="term" value="F:molybdenum ion binding"/>
    <property type="evidence" value="ECO:0007669"/>
    <property type="project" value="InterPro"/>
</dbReference>
<dbReference type="PANTHER" id="PTHR14237:SF19">
    <property type="entry name" value="MITOCHONDRIAL AMIDOXIME REDUCING COMPONENT 1"/>
    <property type="match status" value="1"/>
</dbReference>
<proteinExistence type="predicted"/>
<gene>
    <name evidence="3" type="ORF">HZH66_006199</name>
</gene>
<keyword evidence="1" id="KW-1133">Transmembrane helix</keyword>
<keyword evidence="1" id="KW-0472">Membrane</keyword>
<feature type="domain" description="MOSC" evidence="2">
    <location>
        <begin position="237"/>
        <end position="413"/>
    </location>
</feature>
<dbReference type="GO" id="GO:0030170">
    <property type="term" value="F:pyridoxal phosphate binding"/>
    <property type="evidence" value="ECO:0007669"/>
    <property type="project" value="InterPro"/>
</dbReference>
<name>A0A834N9Q5_VESVU</name>
<organism evidence="3 4">
    <name type="scientific">Vespula vulgaris</name>
    <name type="common">Yellow jacket</name>
    <name type="synonym">Wasp</name>
    <dbReference type="NCBI Taxonomy" id="7454"/>
    <lineage>
        <taxon>Eukaryota</taxon>
        <taxon>Metazoa</taxon>
        <taxon>Ecdysozoa</taxon>
        <taxon>Arthropoda</taxon>
        <taxon>Hexapoda</taxon>
        <taxon>Insecta</taxon>
        <taxon>Pterygota</taxon>
        <taxon>Neoptera</taxon>
        <taxon>Endopterygota</taxon>
        <taxon>Hymenoptera</taxon>
        <taxon>Apocrita</taxon>
        <taxon>Aculeata</taxon>
        <taxon>Vespoidea</taxon>
        <taxon>Vespidae</taxon>
        <taxon>Vespinae</taxon>
        <taxon>Vespula</taxon>
    </lineage>
</organism>
<reference evidence="3" key="1">
    <citation type="journal article" date="2020" name="G3 (Bethesda)">
        <title>High-Quality Assemblies for Three Invasive Social Wasps from the &lt;i&gt;Vespula&lt;/i&gt; Genus.</title>
        <authorList>
            <person name="Harrop T.W.R."/>
            <person name="Guhlin J."/>
            <person name="McLaughlin G.M."/>
            <person name="Permina E."/>
            <person name="Stockwell P."/>
            <person name="Gilligan J."/>
            <person name="Le Lec M.F."/>
            <person name="Gruber M.A.M."/>
            <person name="Quinn O."/>
            <person name="Lovegrove M."/>
            <person name="Duncan E.J."/>
            <person name="Remnant E.J."/>
            <person name="Van Eeckhoven J."/>
            <person name="Graham B."/>
            <person name="Knapp R.A."/>
            <person name="Langford K.W."/>
            <person name="Kronenberg Z."/>
            <person name="Press M.O."/>
            <person name="Eacker S.M."/>
            <person name="Wilson-Rankin E.E."/>
            <person name="Purcell J."/>
            <person name="Lester P.J."/>
            <person name="Dearden P.K."/>
        </authorList>
    </citation>
    <scope>NUCLEOTIDE SEQUENCE</scope>
    <source>
        <strain evidence="3">Marl-1</strain>
    </source>
</reference>
<evidence type="ECO:0000256" key="1">
    <source>
        <dbReference type="SAM" id="Phobius"/>
    </source>
</evidence>
<evidence type="ECO:0000259" key="2">
    <source>
        <dbReference type="PROSITE" id="PS51340"/>
    </source>
</evidence>
<dbReference type="InterPro" id="IPR005303">
    <property type="entry name" value="MOCOS_middle"/>
</dbReference>
<dbReference type="Pfam" id="PF03476">
    <property type="entry name" value="MOSC_N"/>
    <property type="match status" value="1"/>
</dbReference>
<evidence type="ECO:0000313" key="3">
    <source>
        <dbReference type="EMBL" id="KAF7401015.1"/>
    </source>
</evidence>
<evidence type="ECO:0000313" key="4">
    <source>
        <dbReference type="Proteomes" id="UP000614350"/>
    </source>
</evidence>
<dbReference type="Pfam" id="PF03473">
    <property type="entry name" value="MOSC"/>
    <property type="match status" value="1"/>
</dbReference>
<dbReference type="AlphaFoldDB" id="A0A834N9Q5"/>
<accession>A0A834N9Q5</accession>
<comment type="caution">
    <text evidence="3">The sequence shown here is derived from an EMBL/GenBank/DDBJ whole genome shotgun (WGS) entry which is preliminary data.</text>
</comment>
<dbReference type="SUPFAM" id="SSF50800">
    <property type="entry name" value="PK beta-barrel domain-like"/>
    <property type="match status" value="1"/>
</dbReference>
<sequence length="426" mass="47683">MQQRTRVKKDVLQSSGVSYDLSRVLRANQCSSHVLSTTRTMASAILEMEEDKGRARLSAATMITDRTRLAYVTAAAVGAGTAVFFIWWWWSRKQKYQAPSKWRKVGELSDLATYPVKSLGPIRYTTMECTMLGLRVGWLRDRTLMVIDLDGNFVTGRQLPKMVQVSPSITGSVLTLNAPGMMSVSIDLACIRGKSFRAAVWGQAVAACDCGEEAARWLSRFLLQEDTGLRLVYYPLERPSREIREKNRVFPLTETIDTGAYPDATSYSLINESSVTDLNSRLEEPVTPSNFRANFVVKGAIALEEDIWDWVKIGDVIFRNIKPCTRCIFTTVDPETGKKNPKVEPLKTLKRNNYNNSCLINNINQSKLSELNYRQIMDPDIRPFTGDCPVMGIHLGLRGPNGTVRLGDAVYVGIPNEEETPVISPP</sequence>
<dbReference type="InterPro" id="IPR011037">
    <property type="entry name" value="Pyrv_Knase-like_insert_dom_sf"/>
</dbReference>
<dbReference type="PANTHER" id="PTHR14237">
    <property type="entry name" value="MOLYBDOPTERIN COFACTOR SULFURASE MOSC"/>
    <property type="match status" value="1"/>
</dbReference>